<dbReference type="PROSITE" id="PS00211">
    <property type="entry name" value="ABC_TRANSPORTER_1"/>
    <property type="match status" value="1"/>
</dbReference>
<keyword evidence="7" id="KW-0029">Amino-acid transport</keyword>
<dbReference type="InterPro" id="IPR017871">
    <property type="entry name" value="ABC_transporter-like_CS"/>
</dbReference>
<reference evidence="10" key="2">
    <citation type="submission" date="2021-04" db="EMBL/GenBank/DDBJ databases">
        <authorList>
            <person name="Gilroy R."/>
        </authorList>
    </citation>
    <scope>NUCLEOTIDE SEQUENCE</scope>
    <source>
        <strain evidence="10">B5_2728</strain>
    </source>
</reference>
<dbReference type="Proteomes" id="UP000713596">
    <property type="component" value="Unassembled WGS sequence"/>
</dbReference>
<accession>A0A948T2W1</accession>
<evidence type="ECO:0000256" key="8">
    <source>
        <dbReference type="ARBA" id="ARBA00023136"/>
    </source>
</evidence>
<dbReference type="GO" id="GO:0015424">
    <property type="term" value="F:ABC-type amino acid transporter activity"/>
    <property type="evidence" value="ECO:0007669"/>
    <property type="project" value="InterPro"/>
</dbReference>
<dbReference type="GO" id="GO:0016887">
    <property type="term" value="F:ATP hydrolysis activity"/>
    <property type="evidence" value="ECO:0007669"/>
    <property type="project" value="InterPro"/>
</dbReference>
<dbReference type="PIRSF" id="PIRSF039085">
    <property type="entry name" value="ABC_ATPase_HisP"/>
    <property type="match status" value="1"/>
</dbReference>
<reference evidence="10" key="1">
    <citation type="journal article" date="2021" name="PeerJ">
        <title>Extensive microbial diversity within the chicken gut microbiome revealed by metagenomics and culture.</title>
        <authorList>
            <person name="Gilroy R."/>
            <person name="Ravi A."/>
            <person name="Getino M."/>
            <person name="Pursley I."/>
            <person name="Horton D.L."/>
            <person name="Alikhan N.F."/>
            <person name="Baker D."/>
            <person name="Gharbi K."/>
            <person name="Hall N."/>
            <person name="Watson M."/>
            <person name="Adriaenssens E.M."/>
            <person name="Foster-Nyarko E."/>
            <person name="Jarju S."/>
            <person name="Secka A."/>
            <person name="Antonio M."/>
            <person name="Oren A."/>
            <person name="Chaudhuri R.R."/>
            <person name="La Ragione R."/>
            <person name="Hildebrand F."/>
            <person name="Pallen M.J."/>
        </authorList>
    </citation>
    <scope>NUCLEOTIDE SEQUENCE</scope>
    <source>
        <strain evidence="10">B5_2728</strain>
    </source>
</reference>
<dbReference type="SMART" id="SM00382">
    <property type="entry name" value="AAA"/>
    <property type="match status" value="1"/>
</dbReference>
<organism evidence="10 11">
    <name type="scientific">Candidatus Allofournierella pullistercoris</name>
    <dbReference type="NCBI Taxonomy" id="2838597"/>
    <lineage>
        <taxon>Bacteria</taxon>
        <taxon>Bacillati</taxon>
        <taxon>Bacillota</taxon>
        <taxon>Clostridia</taxon>
        <taxon>Eubacteriales</taxon>
        <taxon>Oscillospiraceae</taxon>
        <taxon>Allofournierella</taxon>
    </lineage>
</organism>
<dbReference type="InterPro" id="IPR003439">
    <property type="entry name" value="ABC_transporter-like_ATP-bd"/>
</dbReference>
<evidence type="ECO:0000256" key="6">
    <source>
        <dbReference type="ARBA" id="ARBA00022840"/>
    </source>
</evidence>
<evidence type="ECO:0000313" key="10">
    <source>
        <dbReference type="EMBL" id="MBU3806375.1"/>
    </source>
</evidence>
<evidence type="ECO:0000256" key="3">
    <source>
        <dbReference type="ARBA" id="ARBA00022448"/>
    </source>
</evidence>
<comment type="subcellular location">
    <subcellularLocation>
        <location evidence="1">Cell membrane</location>
        <topology evidence="1">Peripheral membrane protein</topology>
    </subcellularLocation>
</comment>
<dbReference type="InterPro" id="IPR027417">
    <property type="entry name" value="P-loop_NTPase"/>
</dbReference>
<dbReference type="Gene3D" id="3.40.50.300">
    <property type="entry name" value="P-loop containing nucleotide triphosphate hydrolases"/>
    <property type="match status" value="1"/>
</dbReference>
<comment type="similarity">
    <text evidence="2">Belongs to the ABC transporter superfamily.</text>
</comment>
<dbReference type="PANTHER" id="PTHR43166">
    <property type="entry name" value="AMINO ACID IMPORT ATP-BINDING PROTEIN"/>
    <property type="match status" value="1"/>
</dbReference>
<evidence type="ECO:0000256" key="4">
    <source>
        <dbReference type="ARBA" id="ARBA00022475"/>
    </source>
</evidence>
<evidence type="ECO:0000313" key="11">
    <source>
        <dbReference type="Proteomes" id="UP000713596"/>
    </source>
</evidence>
<evidence type="ECO:0000256" key="1">
    <source>
        <dbReference type="ARBA" id="ARBA00004202"/>
    </source>
</evidence>
<keyword evidence="6 10" id="KW-0067">ATP-binding</keyword>
<evidence type="ECO:0000259" key="9">
    <source>
        <dbReference type="PROSITE" id="PS50893"/>
    </source>
</evidence>
<sequence>MLTVENLSKQFGATQVLDDVSFTLEQGKVMSILGSSGSGKTTLLRCLNGLETPQKGKIIVDGTCIWQTGESMNGRMKDSPFGLVFQGFHLFPQYTALQNVMLAPSLRLKKQKLPAAQYKEQIQQLRQRASQLLERMGLSHRADSYPYQLSGGQQQRVAIARALIMEPQILCFDEPTSALDPELTREVIKVLQQLKEEKTTMIVVTHQMRLAKAISDEVAYMAYGRIWERGPVEEFFQNPKTEKLAAFLASATAHE</sequence>
<name>A0A948T2W1_9FIRM</name>
<dbReference type="GO" id="GO:0005524">
    <property type="term" value="F:ATP binding"/>
    <property type="evidence" value="ECO:0007669"/>
    <property type="project" value="UniProtKB-KW"/>
</dbReference>
<keyword evidence="4" id="KW-1003">Cell membrane</keyword>
<dbReference type="Pfam" id="PF00005">
    <property type="entry name" value="ABC_tran"/>
    <property type="match status" value="1"/>
</dbReference>
<keyword evidence="3" id="KW-0813">Transport</keyword>
<protein>
    <submittedName>
        <fullName evidence="10">Amino acid ABC transporter ATP-binding protein</fullName>
    </submittedName>
</protein>
<dbReference type="GO" id="GO:0005886">
    <property type="term" value="C:plasma membrane"/>
    <property type="evidence" value="ECO:0007669"/>
    <property type="project" value="UniProtKB-SubCell"/>
</dbReference>
<evidence type="ECO:0000256" key="5">
    <source>
        <dbReference type="ARBA" id="ARBA00022741"/>
    </source>
</evidence>
<gene>
    <name evidence="10" type="ORF">H9882_05730</name>
</gene>
<dbReference type="SUPFAM" id="SSF52540">
    <property type="entry name" value="P-loop containing nucleoside triphosphate hydrolases"/>
    <property type="match status" value="1"/>
</dbReference>
<dbReference type="EMBL" id="JAHLFP010000046">
    <property type="protein sequence ID" value="MBU3806375.1"/>
    <property type="molecule type" value="Genomic_DNA"/>
</dbReference>
<keyword evidence="8" id="KW-0472">Membrane</keyword>
<dbReference type="InterPro" id="IPR003593">
    <property type="entry name" value="AAA+_ATPase"/>
</dbReference>
<dbReference type="InterPro" id="IPR030679">
    <property type="entry name" value="ABC_ATPase_HisP-typ"/>
</dbReference>
<dbReference type="PROSITE" id="PS50893">
    <property type="entry name" value="ABC_TRANSPORTER_2"/>
    <property type="match status" value="1"/>
</dbReference>
<proteinExistence type="inferred from homology"/>
<dbReference type="PANTHER" id="PTHR43166:SF9">
    <property type="entry name" value="GLUTAMATE_ASPARTATE IMPORT ATP-BINDING PROTEIN GLTL"/>
    <property type="match status" value="1"/>
</dbReference>
<comment type="caution">
    <text evidence="10">The sequence shown here is derived from an EMBL/GenBank/DDBJ whole genome shotgun (WGS) entry which is preliminary data.</text>
</comment>
<feature type="domain" description="ABC transporter" evidence="9">
    <location>
        <begin position="2"/>
        <end position="248"/>
    </location>
</feature>
<evidence type="ECO:0000256" key="2">
    <source>
        <dbReference type="ARBA" id="ARBA00005417"/>
    </source>
</evidence>
<dbReference type="AlphaFoldDB" id="A0A948T2W1"/>
<keyword evidence="5" id="KW-0547">Nucleotide-binding</keyword>
<evidence type="ECO:0000256" key="7">
    <source>
        <dbReference type="ARBA" id="ARBA00022970"/>
    </source>
</evidence>
<dbReference type="InterPro" id="IPR050086">
    <property type="entry name" value="MetN_ABC_transporter-like"/>
</dbReference>